<keyword evidence="2" id="KW-0732">Signal</keyword>
<reference evidence="5" key="1">
    <citation type="submission" date="2016-10" db="EMBL/GenBank/DDBJ databases">
        <authorList>
            <person name="Varghese N."/>
            <person name="Submissions S."/>
        </authorList>
    </citation>
    <scope>NUCLEOTIDE SEQUENCE [LARGE SCALE GENOMIC DNA]</scope>
    <source>
        <strain evidence="5">DSM 21424</strain>
    </source>
</reference>
<feature type="region of interest" description="Disordered" evidence="1">
    <location>
        <begin position="73"/>
        <end position="102"/>
    </location>
</feature>
<dbReference type="STRING" id="521013.SAMN04488567_1470"/>
<feature type="region of interest" description="Disordered" evidence="1">
    <location>
        <begin position="26"/>
        <end position="60"/>
    </location>
</feature>
<evidence type="ECO:0000256" key="2">
    <source>
        <dbReference type="SAM" id="SignalP"/>
    </source>
</evidence>
<feature type="signal peptide" evidence="2">
    <location>
        <begin position="1"/>
        <end position="22"/>
    </location>
</feature>
<name>A0A1G7CEU7_9RHOB</name>
<keyword evidence="5" id="KW-1185">Reference proteome</keyword>
<sequence length="300" mass="29868">MKRPAWPLAAALCATLSMTAAAQELAPDRAARPVGRVSSAPVAAPELPSGQPATVSRPRARLAAVPAAAAPAAPAPEAPVAGPAPASPPASPEAVAAAPRPAERPDLRPAIATARTVSAPVAPAAIAQAGALCGVPGLEGARVAPIDGAGACGIAEPVRITALHGVRLAPAAVVDCPTARALAAWVDQAAKPALAATGGGLSVLRLAGSYVCRPRNHEQGAQLSEHSFGRAVDISAFGLRDGREISLSAGWNSRGAGAALRSLHKAACGPFGTVLGPDADAAHRDHFHFDTASGRSPYCR</sequence>
<dbReference type="Pfam" id="PF06904">
    <property type="entry name" value="Extensin-like_C"/>
    <property type="match status" value="1"/>
</dbReference>
<evidence type="ECO:0000313" key="4">
    <source>
        <dbReference type="EMBL" id="SDE37809.1"/>
    </source>
</evidence>
<proteinExistence type="predicted"/>
<evidence type="ECO:0000256" key="1">
    <source>
        <dbReference type="SAM" id="MobiDB-lite"/>
    </source>
</evidence>
<organism evidence="4 5">
    <name type="scientific">Limimaricola pyoseonensis</name>
    <dbReference type="NCBI Taxonomy" id="521013"/>
    <lineage>
        <taxon>Bacteria</taxon>
        <taxon>Pseudomonadati</taxon>
        <taxon>Pseudomonadota</taxon>
        <taxon>Alphaproteobacteria</taxon>
        <taxon>Rhodobacterales</taxon>
        <taxon>Paracoccaceae</taxon>
        <taxon>Limimaricola</taxon>
    </lineage>
</organism>
<dbReference type="RefSeq" id="WP_242652222.1">
    <property type="nucleotide sequence ID" value="NZ_FNAT01000002.1"/>
</dbReference>
<dbReference type="EMBL" id="FNAT01000002">
    <property type="protein sequence ID" value="SDE37809.1"/>
    <property type="molecule type" value="Genomic_DNA"/>
</dbReference>
<evidence type="ECO:0000259" key="3">
    <source>
        <dbReference type="Pfam" id="PF06904"/>
    </source>
</evidence>
<feature type="domain" description="Extensin-like C-terminal" evidence="3">
    <location>
        <begin position="146"/>
        <end position="300"/>
    </location>
</feature>
<feature type="chain" id="PRO_5011683616" evidence="2">
    <location>
        <begin position="23"/>
        <end position="300"/>
    </location>
</feature>
<dbReference type="InterPro" id="IPR009683">
    <property type="entry name" value="Extensin-like_C"/>
</dbReference>
<protein>
    <submittedName>
        <fullName evidence="4">Uncharacterized conserved protein</fullName>
    </submittedName>
</protein>
<accession>A0A1G7CEU7</accession>
<dbReference type="Proteomes" id="UP000198922">
    <property type="component" value="Unassembled WGS sequence"/>
</dbReference>
<dbReference type="AlphaFoldDB" id="A0A1G7CEU7"/>
<gene>
    <name evidence="4" type="ORF">SAMN04488567_1470</name>
</gene>
<evidence type="ECO:0000313" key="5">
    <source>
        <dbReference type="Proteomes" id="UP000198922"/>
    </source>
</evidence>